<gene>
    <name evidence="2" type="ORF">CPB84DRAFT_1420257</name>
</gene>
<dbReference type="Pfam" id="PF13423">
    <property type="entry name" value="UCH_1"/>
    <property type="match status" value="1"/>
</dbReference>
<comment type="caution">
    <text evidence="2">The sequence shown here is derived from an EMBL/GenBank/DDBJ whole genome shotgun (WGS) entry which is preliminary data.</text>
</comment>
<dbReference type="GO" id="GO:0000932">
    <property type="term" value="C:P-body"/>
    <property type="evidence" value="ECO:0007669"/>
    <property type="project" value="TreeGrafter"/>
</dbReference>
<dbReference type="GO" id="GO:0004535">
    <property type="term" value="F:poly(A)-specific ribonuclease activity"/>
    <property type="evidence" value="ECO:0007669"/>
    <property type="project" value="TreeGrafter"/>
</dbReference>
<dbReference type="Gene3D" id="3.90.70.10">
    <property type="entry name" value="Cysteine proteinases"/>
    <property type="match status" value="1"/>
</dbReference>
<evidence type="ECO:0000313" key="2">
    <source>
        <dbReference type="EMBL" id="KAF8889779.1"/>
    </source>
</evidence>
<dbReference type="InterPro" id="IPR050785">
    <property type="entry name" value="PAN2-PAN3_catalytic_subunit"/>
</dbReference>
<dbReference type="InterPro" id="IPR028881">
    <property type="entry name" value="PAN2_UCH_dom"/>
</dbReference>
<keyword evidence="2" id="KW-0378">Hydrolase</keyword>
<sequence length="214" mass="24018">MPLFDATLLSAWPSNLNSKASKFSPPPGIPPQVVSSMKFNENIAYASLPKELRGRRNMINALPRKGIGRFRSGKGSVSETDLDIISFGHDDDEVPRIYRRVEIEYSKFGIEDFDFGFYNKTNFSGLETHILNSYTNSVVQVMHYMQPVRTLAKAHITIDCPREHCLLCEMGFIFRMLEDAKGTNCQASNFCKTVGVLAQGFLFVDPSSSVYADL</sequence>
<dbReference type="GO" id="GO:0000289">
    <property type="term" value="P:nuclear-transcribed mRNA poly(A) tail shortening"/>
    <property type="evidence" value="ECO:0007669"/>
    <property type="project" value="TreeGrafter"/>
</dbReference>
<keyword evidence="3" id="KW-1185">Reference proteome</keyword>
<reference evidence="2" key="1">
    <citation type="submission" date="2020-11" db="EMBL/GenBank/DDBJ databases">
        <authorList>
            <consortium name="DOE Joint Genome Institute"/>
            <person name="Ahrendt S."/>
            <person name="Riley R."/>
            <person name="Andreopoulos W."/>
            <person name="LaButti K."/>
            <person name="Pangilinan J."/>
            <person name="Ruiz-duenas F.J."/>
            <person name="Barrasa J.M."/>
            <person name="Sanchez-Garcia M."/>
            <person name="Camarero S."/>
            <person name="Miyauchi S."/>
            <person name="Serrano A."/>
            <person name="Linde D."/>
            <person name="Babiker R."/>
            <person name="Drula E."/>
            <person name="Ayuso-Fernandez I."/>
            <person name="Pacheco R."/>
            <person name="Padilla G."/>
            <person name="Ferreira P."/>
            <person name="Barriuso J."/>
            <person name="Kellner H."/>
            <person name="Castanera R."/>
            <person name="Alfaro M."/>
            <person name="Ramirez L."/>
            <person name="Pisabarro A.G."/>
            <person name="Kuo A."/>
            <person name="Tritt A."/>
            <person name="Lipzen A."/>
            <person name="He G."/>
            <person name="Yan M."/>
            <person name="Ng V."/>
            <person name="Cullen D."/>
            <person name="Martin F."/>
            <person name="Rosso M.-N."/>
            <person name="Henrissat B."/>
            <person name="Hibbett D."/>
            <person name="Martinez A.T."/>
            <person name="Grigoriev I.V."/>
        </authorList>
    </citation>
    <scope>NUCLEOTIDE SEQUENCE</scope>
    <source>
        <strain evidence="2">AH 44721</strain>
    </source>
</reference>
<dbReference type="PANTHER" id="PTHR15728">
    <property type="entry name" value="DEADENYLATION COMPLEX CATALYTIC SUBUNIT PAN2"/>
    <property type="match status" value="1"/>
</dbReference>
<evidence type="ECO:0000313" key="3">
    <source>
        <dbReference type="Proteomes" id="UP000724874"/>
    </source>
</evidence>
<dbReference type="GO" id="GO:0031251">
    <property type="term" value="C:PAN complex"/>
    <property type="evidence" value="ECO:0007669"/>
    <property type="project" value="TreeGrafter"/>
</dbReference>
<dbReference type="EMBL" id="JADNYJ010000078">
    <property type="protein sequence ID" value="KAF8889779.1"/>
    <property type="molecule type" value="Genomic_DNA"/>
</dbReference>
<proteinExistence type="predicted"/>
<dbReference type="Proteomes" id="UP000724874">
    <property type="component" value="Unassembled WGS sequence"/>
</dbReference>
<dbReference type="AlphaFoldDB" id="A0A9P5NIE6"/>
<name>A0A9P5NIE6_GYMJU</name>
<feature type="domain" description="PAN2 UCH" evidence="1">
    <location>
        <begin position="124"/>
        <end position="199"/>
    </location>
</feature>
<dbReference type="OrthoDB" id="16516at2759"/>
<dbReference type="SUPFAM" id="SSF54001">
    <property type="entry name" value="Cysteine proteinases"/>
    <property type="match status" value="1"/>
</dbReference>
<protein>
    <submittedName>
        <fullName evidence="2">Ubiquitin carboxyl-terminal hydrolase-domain-containing protein</fullName>
    </submittedName>
</protein>
<accession>A0A9P5NIE6</accession>
<organism evidence="2 3">
    <name type="scientific">Gymnopilus junonius</name>
    <name type="common">Spectacular rustgill mushroom</name>
    <name type="synonym">Gymnopilus spectabilis subsp. junonius</name>
    <dbReference type="NCBI Taxonomy" id="109634"/>
    <lineage>
        <taxon>Eukaryota</taxon>
        <taxon>Fungi</taxon>
        <taxon>Dikarya</taxon>
        <taxon>Basidiomycota</taxon>
        <taxon>Agaricomycotina</taxon>
        <taxon>Agaricomycetes</taxon>
        <taxon>Agaricomycetidae</taxon>
        <taxon>Agaricales</taxon>
        <taxon>Agaricineae</taxon>
        <taxon>Hymenogastraceae</taxon>
        <taxon>Gymnopilus</taxon>
    </lineage>
</organism>
<dbReference type="PANTHER" id="PTHR15728:SF0">
    <property type="entry name" value="PAN2-PAN3 DEADENYLATION COMPLEX CATALYTIC SUBUNIT PAN2"/>
    <property type="match status" value="1"/>
</dbReference>
<dbReference type="InterPro" id="IPR038765">
    <property type="entry name" value="Papain-like_cys_pep_sf"/>
</dbReference>
<evidence type="ECO:0000259" key="1">
    <source>
        <dbReference type="Pfam" id="PF13423"/>
    </source>
</evidence>